<dbReference type="Proteomes" id="UP000231276">
    <property type="component" value="Unassembled WGS sequence"/>
</dbReference>
<dbReference type="EMBL" id="PCTS01000011">
    <property type="protein sequence ID" value="PIP86674.1"/>
    <property type="molecule type" value="Genomic_DNA"/>
</dbReference>
<evidence type="ECO:0000313" key="1">
    <source>
        <dbReference type="EMBL" id="PIP86674.1"/>
    </source>
</evidence>
<name>A0A2H0DWW8_9BACT</name>
<reference evidence="1 2" key="1">
    <citation type="submission" date="2017-09" db="EMBL/GenBank/DDBJ databases">
        <title>Depth-based differentiation of microbial function through sediment-hosted aquifers and enrichment of novel symbionts in the deep terrestrial subsurface.</title>
        <authorList>
            <person name="Probst A.J."/>
            <person name="Ladd B."/>
            <person name="Jarett J.K."/>
            <person name="Geller-Mcgrath D.E."/>
            <person name="Sieber C.M."/>
            <person name="Emerson J.B."/>
            <person name="Anantharaman K."/>
            <person name="Thomas B.C."/>
            <person name="Malmstrom R."/>
            <person name="Stieglmeier M."/>
            <person name="Klingl A."/>
            <person name="Woyke T."/>
            <person name="Ryan C.M."/>
            <person name="Banfield J.F."/>
        </authorList>
    </citation>
    <scope>NUCLEOTIDE SEQUENCE [LARGE SCALE GENOMIC DNA]</scope>
    <source>
        <strain evidence="1">CG22_combo_CG10-13_8_21_14_all_43_18</strain>
    </source>
</reference>
<organism evidence="1 2">
    <name type="scientific">Candidatus Campbellbacteria bacterium CG22_combo_CG10-13_8_21_14_all_43_18</name>
    <dbReference type="NCBI Taxonomy" id="1974530"/>
    <lineage>
        <taxon>Bacteria</taxon>
        <taxon>Candidatus Campbelliibacteriota</taxon>
    </lineage>
</organism>
<protein>
    <submittedName>
        <fullName evidence="1">Uncharacterized protein</fullName>
    </submittedName>
</protein>
<sequence>MFLKCLLNGVHITDGEKSVLVSERNPGVLAAMVYSARNGKRRVEVVSLAAQRKAERAFSEEKI</sequence>
<evidence type="ECO:0000313" key="2">
    <source>
        <dbReference type="Proteomes" id="UP000231276"/>
    </source>
</evidence>
<accession>A0A2H0DWW8</accession>
<comment type="caution">
    <text evidence="1">The sequence shown here is derived from an EMBL/GenBank/DDBJ whole genome shotgun (WGS) entry which is preliminary data.</text>
</comment>
<dbReference type="AlphaFoldDB" id="A0A2H0DWW8"/>
<gene>
    <name evidence="1" type="ORF">COW82_00895</name>
</gene>
<proteinExistence type="predicted"/>